<keyword evidence="9 12" id="KW-0472">Membrane</keyword>
<feature type="transmembrane region" description="Helical" evidence="12">
    <location>
        <begin position="664"/>
        <end position="681"/>
    </location>
</feature>
<feature type="transmembrane region" description="Helical" evidence="12">
    <location>
        <begin position="770"/>
        <end position="788"/>
    </location>
</feature>
<reference evidence="13 14" key="1">
    <citation type="submission" date="2016-07" db="EMBL/GenBank/DDBJ databases">
        <title>Multiple horizontal gene transfer events from other fungi enriched the ability of initially mycotrophic Trichoderma (Ascomycota) to feed on dead plant biomass.</title>
        <authorList>
            <consortium name="DOE Joint Genome Institute"/>
            <person name="Aerts A."/>
            <person name="Atanasova L."/>
            <person name="Chenthamara K."/>
            <person name="Zhang J."/>
            <person name="Grujic M."/>
            <person name="Henrissat B."/>
            <person name="Kuo A."/>
            <person name="Salamov A."/>
            <person name="Lipzen A."/>
            <person name="Labutti K."/>
            <person name="Barry K."/>
            <person name="Miao Y."/>
            <person name="Rahimi M.J."/>
            <person name="Shen Q."/>
            <person name="Grigoriev I.V."/>
            <person name="Kubicek C.P."/>
            <person name="Druzhinina I.S."/>
        </authorList>
    </citation>
    <scope>NUCLEOTIDE SEQUENCE [LARGE SCALE GENOMIC DNA]</scope>
    <source>
        <strain evidence="13 14">CBS 433.97</strain>
    </source>
</reference>
<dbReference type="GO" id="GO:0006506">
    <property type="term" value="P:GPI anchor biosynthetic process"/>
    <property type="evidence" value="ECO:0007669"/>
    <property type="project" value="UniProtKB-UniPathway"/>
</dbReference>
<keyword evidence="14" id="KW-1185">Reference proteome</keyword>
<dbReference type="GO" id="GO:0051377">
    <property type="term" value="F:mannose-ethanolamine phosphotransferase activity"/>
    <property type="evidence" value="ECO:0007669"/>
    <property type="project" value="InterPro"/>
</dbReference>
<organism evidence="13 14">
    <name type="scientific">Trichoderma asperellum (strain ATCC 204424 / CBS 433.97 / NBRC 101777)</name>
    <dbReference type="NCBI Taxonomy" id="1042311"/>
    <lineage>
        <taxon>Eukaryota</taxon>
        <taxon>Fungi</taxon>
        <taxon>Dikarya</taxon>
        <taxon>Ascomycota</taxon>
        <taxon>Pezizomycotina</taxon>
        <taxon>Sordariomycetes</taxon>
        <taxon>Hypocreomycetidae</taxon>
        <taxon>Hypocreales</taxon>
        <taxon>Hypocreaceae</taxon>
        <taxon>Trichoderma</taxon>
    </lineage>
</organism>
<accession>A0A2T3YVG1</accession>
<dbReference type="AlphaFoldDB" id="A0A2T3YVG1"/>
<evidence type="ECO:0000256" key="7">
    <source>
        <dbReference type="ARBA" id="ARBA00022824"/>
    </source>
</evidence>
<feature type="transmembrane region" description="Helical" evidence="12">
    <location>
        <begin position="960"/>
        <end position="978"/>
    </location>
</feature>
<protein>
    <submittedName>
        <fullName evidence="13">Uncharacterized protein</fullName>
    </submittedName>
</protein>
<feature type="transmembrane region" description="Helical" evidence="12">
    <location>
        <begin position="693"/>
        <end position="710"/>
    </location>
</feature>
<evidence type="ECO:0000313" key="13">
    <source>
        <dbReference type="EMBL" id="PTB36542.1"/>
    </source>
</evidence>
<dbReference type="GO" id="GO:0005789">
    <property type="term" value="C:endoplasmic reticulum membrane"/>
    <property type="evidence" value="ECO:0007669"/>
    <property type="project" value="UniProtKB-SubCell"/>
</dbReference>
<dbReference type="InterPro" id="IPR037675">
    <property type="entry name" value="PIG-O_N"/>
</dbReference>
<comment type="similarity">
    <text evidence="3">Belongs to the PIGG/PIGN/PIGO family. PIGO subfamily.</text>
</comment>
<evidence type="ECO:0000256" key="5">
    <source>
        <dbReference type="ARBA" id="ARBA00022679"/>
    </source>
</evidence>
<evidence type="ECO:0000256" key="11">
    <source>
        <dbReference type="SAM" id="Coils"/>
    </source>
</evidence>
<gene>
    <name evidence="13" type="ORF">M441DRAFT_62010</name>
</gene>
<evidence type="ECO:0000256" key="6">
    <source>
        <dbReference type="ARBA" id="ARBA00022692"/>
    </source>
</evidence>
<evidence type="ECO:0000256" key="8">
    <source>
        <dbReference type="ARBA" id="ARBA00022989"/>
    </source>
</evidence>
<feature type="transmembrane region" description="Helical" evidence="12">
    <location>
        <begin position="576"/>
        <end position="599"/>
    </location>
</feature>
<dbReference type="InterPro" id="IPR017850">
    <property type="entry name" value="Alkaline_phosphatase_core_sf"/>
</dbReference>
<dbReference type="CDD" id="cd16023">
    <property type="entry name" value="GPI_EPT_3"/>
    <property type="match status" value="1"/>
</dbReference>
<feature type="transmembrane region" description="Helical" evidence="12">
    <location>
        <begin position="845"/>
        <end position="863"/>
    </location>
</feature>
<evidence type="ECO:0000256" key="4">
    <source>
        <dbReference type="ARBA" id="ARBA00022502"/>
    </source>
</evidence>
<keyword evidence="5" id="KW-0808">Transferase</keyword>
<dbReference type="Pfam" id="PF01663">
    <property type="entry name" value="Phosphodiest"/>
    <property type="match status" value="1"/>
</dbReference>
<keyword evidence="6 12" id="KW-0812">Transmembrane</keyword>
<dbReference type="PANTHER" id="PTHR23071">
    <property type="entry name" value="PHOSPHATIDYLINOSITOL GLYCAN"/>
    <property type="match status" value="1"/>
</dbReference>
<feature type="transmembrane region" description="Helical" evidence="12">
    <location>
        <begin position="990"/>
        <end position="1013"/>
    </location>
</feature>
<name>A0A2T3YVG1_TRIA4</name>
<keyword evidence="11" id="KW-0175">Coiled coil</keyword>
<dbReference type="STRING" id="1042311.A0A2T3YVG1"/>
<dbReference type="EMBL" id="KZ679270">
    <property type="protein sequence ID" value="PTB36542.1"/>
    <property type="molecule type" value="Genomic_DNA"/>
</dbReference>
<dbReference type="OrthoDB" id="272139at2759"/>
<feature type="transmembrane region" description="Helical" evidence="12">
    <location>
        <begin position="812"/>
        <end position="833"/>
    </location>
</feature>
<evidence type="ECO:0000256" key="9">
    <source>
        <dbReference type="ARBA" id="ARBA00023136"/>
    </source>
</evidence>
<dbReference type="UniPathway" id="UPA00196"/>
<sequence>MPPRSSKAADGLDFKAISKQFAKAKAAREAREAQEAEAVAKGLPTEKEQTAILEAQRDKLNKKRQRAYERRWWWTTGFWTFLLAVHAVGLWLFSSGFLLTRLVLEDKSSCAAPPVEGLAASQAALDVQKGCWHPKQFDRAVVILIDALRYDFTIPEDPAAAHAFHNSLPFLYDTAVKTPQNAFLRPFIADPPTTTLQRLKGLTTGTLPTFIDAGSNFAGTAIDEDNLLMQLRDSGKKIAHLGDDTWWSLFPGHFEPNISKPYDSFNVWDLHTVDNGVIDNIFPLLESSKDGQWDLLIGHCLGVDHAGHRYGPDHSAMTAKLLQMNEFIAKVAGSIDDDTLLIVMGDHGMDGKGDHGGESDDEVEAALWMYSKRPFFGRTSSEFAIPPATAKIRPVNQIDLVPTLALLLGIPIPYNNLGKPIEEAFAGQKGNNWANLAAVSRLASAGIERYRQSYFKARGIHQTTEPGSPAALWELANAAGLKDKDAYDAFTKFEDEALQVYKGLWARFDVPRMVAGVFVTAVGLVMLVMYASKPADEEFVVANDAELDYAERRLELMNLNQEDKEEHPDQGYHRRLLGGLADARVLFVVGVLVAVGVYREQPLDGLAALVVTLLITGVISSLSTAGKTLANILPKTFWGWLSVILTLSHSIGFASNSYTIWEDSILLFFIATFGVAVLISSFRIESKIDRTMAIYHTITFIVIGRLASYSKLCREEQMPYCTSTYYSSVTSSTSAPWQLVIPFAVFIILPDVIKAFLLPSKSYESLAPTWIGYAFRGSLFLSALYWTIDSANNGGWLAERFSESTLKSTGVYLAQTILALSLIVGSTSFAWAPPNISILSTQAKTGQLVTILGYGNAMGARYLYLPLNLLAACILLTKPMGSGALALMMWQILCLVEIIDLNQLKSEAIGPVMLAVLGNFYFFKTGHQAVLSSIQWDSAFIPLFSIRYPWSPLAVGLNTFAGQIIAAASVPLVVLWKVGPKQRGVLEKSARALAVFIAYFAVEALATMSWAGWLRRHLMLYRVFCPRFMLAALLLLAMDLVGVLVSLVGVRTNTMAVCEVFGWVE</sequence>
<comment type="subcellular location">
    <subcellularLocation>
        <location evidence="1">Endoplasmic reticulum membrane</location>
        <topology evidence="1">Multi-pass membrane protein</topology>
    </subcellularLocation>
</comment>
<dbReference type="InterPro" id="IPR002591">
    <property type="entry name" value="Phosphodiest/P_Trfase"/>
</dbReference>
<evidence type="ECO:0000256" key="1">
    <source>
        <dbReference type="ARBA" id="ARBA00004477"/>
    </source>
</evidence>
<keyword evidence="7" id="KW-0256">Endoplasmic reticulum</keyword>
<dbReference type="InterPro" id="IPR039524">
    <property type="entry name" value="PIGO/GPI13"/>
</dbReference>
<keyword evidence="8 12" id="KW-1133">Transmembrane helix</keyword>
<keyword evidence="4" id="KW-0337">GPI-anchor biosynthesis</keyword>
<feature type="transmembrane region" description="Helical" evidence="12">
    <location>
        <begin position="737"/>
        <end position="758"/>
    </location>
</feature>
<comment type="pathway">
    <text evidence="2">Glycolipid biosynthesis; glycosylphosphatidylinositol-anchor biosynthesis.</text>
</comment>
<evidence type="ECO:0000256" key="2">
    <source>
        <dbReference type="ARBA" id="ARBA00004687"/>
    </source>
</evidence>
<feature type="coiled-coil region" evidence="11">
    <location>
        <begin position="19"/>
        <end position="70"/>
    </location>
</feature>
<dbReference type="Proteomes" id="UP000240493">
    <property type="component" value="Unassembled WGS sequence"/>
</dbReference>
<evidence type="ECO:0000256" key="3">
    <source>
        <dbReference type="ARBA" id="ARBA00008695"/>
    </source>
</evidence>
<dbReference type="SUPFAM" id="SSF53649">
    <property type="entry name" value="Alkaline phosphatase-like"/>
    <property type="match status" value="1"/>
</dbReference>
<feature type="transmembrane region" description="Helical" evidence="12">
    <location>
        <begin position="908"/>
        <end position="923"/>
    </location>
</feature>
<proteinExistence type="inferred from homology"/>
<evidence type="ECO:0000256" key="10">
    <source>
        <dbReference type="ARBA" id="ARBA00023180"/>
    </source>
</evidence>
<feature type="transmembrane region" description="Helical" evidence="12">
    <location>
        <begin position="605"/>
        <end position="625"/>
    </location>
</feature>
<evidence type="ECO:0000256" key="12">
    <source>
        <dbReference type="SAM" id="Phobius"/>
    </source>
</evidence>
<evidence type="ECO:0000313" key="14">
    <source>
        <dbReference type="Proteomes" id="UP000240493"/>
    </source>
</evidence>
<dbReference type="PANTHER" id="PTHR23071:SF1">
    <property type="entry name" value="GPI ETHANOLAMINE PHOSPHATE TRANSFERASE 3"/>
    <property type="match status" value="1"/>
</dbReference>
<feature type="transmembrane region" description="Helical" evidence="12">
    <location>
        <begin position="72"/>
        <end position="93"/>
    </location>
</feature>
<dbReference type="Gene3D" id="3.40.720.10">
    <property type="entry name" value="Alkaline Phosphatase, subunit A"/>
    <property type="match status" value="1"/>
</dbReference>
<feature type="transmembrane region" description="Helical" evidence="12">
    <location>
        <begin position="869"/>
        <end position="896"/>
    </location>
</feature>
<keyword evidence="10" id="KW-0325">Glycoprotein</keyword>
<feature type="transmembrane region" description="Helical" evidence="12">
    <location>
        <begin position="513"/>
        <end position="531"/>
    </location>
</feature>
<feature type="transmembrane region" description="Helical" evidence="12">
    <location>
        <begin position="637"/>
        <end position="658"/>
    </location>
</feature>
<feature type="transmembrane region" description="Helical" evidence="12">
    <location>
        <begin position="1028"/>
        <end position="1050"/>
    </location>
</feature>